<dbReference type="InterPro" id="IPR050256">
    <property type="entry name" value="Glycosyltransferase_2"/>
</dbReference>
<keyword evidence="3 11" id="KW-0808">Transferase</keyword>
<feature type="region of interest" description="Disordered" evidence="8">
    <location>
        <begin position="318"/>
        <end position="359"/>
    </location>
</feature>
<keyword evidence="5" id="KW-0448">Lipopolysaccharide biosynthesis</keyword>
<protein>
    <submittedName>
        <fullName evidence="11">Undecaprenyl-phosphate 4-deoxy-4-formamido-L-arabinose transferase</fullName>
        <ecNumber evidence="11">2.4.2.53</ecNumber>
    </submittedName>
</protein>
<dbReference type="PANTHER" id="PTHR48090">
    <property type="entry name" value="UNDECAPRENYL-PHOSPHATE 4-DEOXY-4-FORMAMIDO-L-ARABINOSE TRANSFERASE-RELATED"/>
    <property type="match status" value="1"/>
</dbReference>
<reference evidence="11 12" key="1">
    <citation type="submission" date="2019-08" db="EMBL/GenBank/DDBJ databases">
        <authorList>
            <person name="Peeters C."/>
        </authorList>
    </citation>
    <scope>NUCLEOTIDE SEQUENCE [LARGE SCALE GENOMIC DNA]</scope>
    <source>
        <strain evidence="11 12">LMG 31114</strain>
    </source>
</reference>
<dbReference type="SUPFAM" id="SSF53448">
    <property type="entry name" value="Nucleotide-diphospho-sugar transferases"/>
    <property type="match status" value="1"/>
</dbReference>
<evidence type="ECO:0000313" key="11">
    <source>
        <dbReference type="EMBL" id="VVD81672.1"/>
    </source>
</evidence>
<evidence type="ECO:0000256" key="2">
    <source>
        <dbReference type="ARBA" id="ARBA00022676"/>
    </source>
</evidence>
<feature type="transmembrane region" description="Helical" evidence="9">
    <location>
        <begin position="264"/>
        <end position="285"/>
    </location>
</feature>
<keyword evidence="12" id="KW-1185">Reference proteome</keyword>
<evidence type="ECO:0000256" key="4">
    <source>
        <dbReference type="ARBA" id="ARBA00022692"/>
    </source>
</evidence>
<evidence type="ECO:0000256" key="6">
    <source>
        <dbReference type="ARBA" id="ARBA00022989"/>
    </source>
</evidence>
<keyword evidence="1" id="KW-1003">Cell membrane</keyword>
<dbReference type="RefSeq" id="WP_150678482.1">
    <property type="nucleotide sequence ID" value="NZ_CABPSK010000001.1"/>
</dbReference>
<dbReference type="GO" id="GO:0005886">
    <property type="term" value="C:plasma membrane"/>
    <property type="evidence" value="ECO:0007669"/>
    <property type="project" value="TreeGrafter"/>
</dbReference>
<organism evidence="11 12">
    <name type="scientific">Pandoraea pneumonica</name>
    <dbReference type="NCBI Taxonomy" id="2508299"/>
    <lineage>
        <taxon>Bacteria</taxon>
        <taxon>Pseudomonadati</taxon>
        <taxon>Pseudomonadota</taxon>
        <taxon>Betaproteobacteria</taxon>
        <taxon>Burkholderiales</taxon>
        <taxon>Burkholderiaceae</taxon>
        <taxon>Pandoraea</taxon>
    </lineage>
</organism>
<dbReference type="InterPro" id="IPR001173">
    <property type="entry name" value="Glyco_trans_2-like"/>
</dbReference>
<dbReference type="GeneID" id="300403220"/>
<keyword evidence="4 9" id="KW-0812">Transmembrane</keyword>
<keyword evidence="7 9" id="KW-0472">Membrane</keyword>
<evidence type="ECO:0000256" key="8">
    <source>
        <dbReference type="SAM" id="MobiDB-lite"/>
    </source>
</evidence>
<dbReference type="Proteomes" id="UP000366945">
    <property type="component" value="Unassembled WGS sequence"/>
</dbReference>
<dbReference type="InterPro" id="IPR029044">
    <property type="entry name" value="Nucleotide-diphossugar_trans"/>
</dbReference>
<dbReference type="Gene3D" id="3.90.550.10">
    <property type="entry name" value="Spore Coat Polysaccharide Biosynthesis Protein SpsA, Chain A"/>
    <property type="match status" value="1"/>
</dbReference>
<sequence>MTHPQLSVVIPVYNEEAGLAALFTRLYPALDKLGLAYEVVFVNDGSRDRSAAILAEQYRLRPDVTRVVLFNGNYGQHMAILAGFEHTRGEWVITLDADLQNPPEEIGKLVAQLAAGHDYVGTIRMNRQDTWFRRNASRLMNRLRERITRIRMTDQGCMLRGYSRHIVDTVNQCREINTFIPALAYTFAQNPTEVDVAHEERFAGESKYSLYSLIRLNFDLVTGFSVVPLQWLSGVGITLSAASGVLFIVLMARRFLFGSEVQGVFTLFAVTFCLLGVILFGMGLLGEYIGRIYQQVRQRPRYLVQAVLQESGRNTGSAALSNSSAAGATELSTHAAPVEGNDPAQDADSGNAAPRAGAR</sequence>
<evidence type="ECO:0000256" key="9">
    <source>
        <dbReference type="SAM" id="Phobius"/>
    </source>
</evidence>
<accession>A0A5E4T314</accession>
<keyword evidence="6 9" id="KW-1133">Transmembrane helix</keyword>
<proteinExistence type="predicted"/>
<dbReference type="EC" id="2.4.2.53" evidence="11"/>
<evidence type="ECO:0000256" key="1">
    <source>
        <dbReference type="ARBA" id="ARBA00022475"/>
    </source>
</evidence>
<keyword evidence="2 11" id="KW-0328">Glycosyltransferase</keyword>
<gene>
    <name evidence="11" type="primary">arnC</name>
    <name evidence="11" type="ORF">PPN31114_01163</name>
</gene>
<feature type="compositionally biased region" description="Low complexity" evidence="8">
    <location>
        <begin position="318"/>
        <end position="329"/>
    </location>
</feature>
<dbReference type="Pfam" id="PF00535">
    <property type="entry name" value="Glycos_transf_2"/>
    <property type="match status" value="1"/>
</dbReference>
<feature type="domain" description="Glycosyltransferase 2-like" evidence="10">
    <location>
        <begin position="7"/>
        <end position="168"/>
    </location>
</feature>
<dbReference type="CDD" id="cd04187">
    <property type="entry name" value="DPM1_like_bac"/>
    <property type="match status" value="1"/>
</dbReference>
<dbReference type="OrthoDB" id="9811884at2"/>
<feature type="transmembrane region" description="Helical" evidence="9">
    <location>
        <begin position="231"/>
        <end position="252"/>
    </location>
</feature>
<evidence type="ECO:0000256" key="5">
    <source>
        <dbReference type="ARBA" id="ARBA00022985"/>
    </source>
</evidence>
<dbReference type="GO" id="GO:0009103">
    <property type="term" value="P:lipopolysaccharide biosynthetic process"/>
    <property type="evidence" value="ECO:0007669"/>
    <property type="project" value="UniProtKB-KW"/>
</dbReference>
<dbReference type="GO" id="GO:0099621">
    <property type="term" value="F:undecaprenyl-phosphate 4-deoxy-4-formamido-L-arabinose transferase activity"/>
    <property type="evidence" value="ECO:0007669"/>
    <property type="project" value="UniProtKB-EC"/>
</dbReference>
<dbReference type="AlphaFoldDB" id="A0A5E4T314"/>
<dbReference type="PANTHER" id="PTHR48090:SF3">
    <property type="entry name" value="UNDECAPRENYL-PHOSPHATE 4-DEOXY-4-FORMAMIDO-L-ARABINOSE TRANSFERASE"/>
    <property type="match status" value="1"/>
</dbReference>
<evidence type="ECO:0000259" key="10">
    <source>
        <dbReference type="Pfam" id="PF00535"/>
    </source>
</evidence>
<dbReference type="EMBL" id="CABPSK010000001">
    <property type="protein sequence ID" value="VVD81672.1"/>
    <property type="molecule type" value="Genomic_DNA"/>
</dbReference>
<name>A0A5E4T314_9BURK</name>
<evidence type="ECO:0000313" key="12">
    <source>
        <dbReference type="Proteomes" id="UP000366945"/>
    </source>
</evidence>
<evidence type="ECO:0000256" key="7">
    <source>
        <dbReference type="ARBA" id="ARBA00023136"/>
    </source>
</evidence>
<evidence type="ECO:0000256" key="3">
    <source>
        <dbReference type="ARBA" id="ARBA00022679"/>
    </source>
</evidence>